<dbReference type="SUPFAM" id="SSF101756">
    <property type="entry name" value="Hypothetical protein YgiW"/>
    <property type="match status" value="1"/>
</dbReference>
<dbReference type="EMBL" id="LDOU01000005">
    <property type="protein sequence ID" value="KLV10922.1"/>
    <property type="molecule type" value="Genomic_DNA"/>
</dbReference>
<dbReference type="NCBIfam" id="NF033674">
    <property type="entry name" value="stress_OB_fold"/>
    <property type="match status" value="1"/>
</dbReference>
<dbReference type="STRING" id="320778.ABT57_05105"/>
<dbReference type="Pfam" id="PF04076">
    <property type="entry name" value="BOF"/>
    <property type="match status" value="1"/>
</dbReference>
<sequence>MTKSAVLAIATTLTLGPAIALATPTKMTYTGPVDVTPIKDVMHNSGMLKDHAVVLEGFLVKQISADTYMLSDGVDEVKVELDDDIRFNKAITPETRLRLYGEVEGGLTPEVEIDKVEFL</sequence>
<proteinExistence type="predicted"/>
<dbReference type="PATRIC" id="fig|320778.3.peg.1102"/>
<dbReference type="InterPro" id="IPR005220">
    <property type="entry name" value="CarO-like"/>
</dbReference>
<keyword evidence="4" id="KW-1185">Reference proteome</keyword>
<dbReference type="PANTHER" id="PTHR36571">
    <property type="entry name" value="PROTEIN YGIW"/>
    <property type="match status" value="1"/>
</dbReference>
<dbReference type="Proteomes" id="UP000035909">
    <property type="component" value="Unassembled WGS sequence"/>
</dbReference>
<evidence type="ECO:0000256" key="1">
    <source>
        <dbReference type="ARBA" id="ARBA00022729"/>
    </source>
</evidence>
<name>A0A0J1K9B6_9GAMM</name>
<gene>
    <name evidence="3" type="ORF">ABT57_05105</name>
</gene>
<dbReference type="AlphaFoldDB" id="A0A0J1K9B6"/>
<dbReference type="InterPro" id="IPR036700">
    <property type="entry name" value="BOBF_sf"/>
</dbReference>
<reference evidence="3 4" key="1">
    <citation type="submission" date="2015-05" db="EMBL/GenBank/DDBJ databases">
        <title>Photobacterium galathea sp. nov.</title>
        <authorList>
            <person name="Machado H."/>
            <person name="Gram L."/>
        </authorList>
    </citation>
    <scope>NUCLEOTIDE SEQUENCE [LARGE SCALE GENOMIC DNA]</scope>
    <source>
        <strain evidence="3 4">DSM 22954</strain>
    </source>
</reference>
<evidence type="ECO:0000313" key="4">
    <source>
        <dbReference type="Proteomes" id="UP000035909"/>
    </source>
</evidence>
<organism evidence="3 4">
    <name type="scientific">Photobacterium ganghwense</name>
    <dbReference type="NCBI Taxonomy" id="320778"/>
    <lineage>
        <taxon>Bacteria</taxon>
        <taxon>Pseudomonadati</taxon>
        <taxon>Pseudomonadota</taxon>
        <taxon>Gammaproteobacteria</taxon>
        <taxon>Vibrionales</taxon>
        <taxon>Vibrionaceae</taxon>
        <taxon>Photobacterium</taxon>
    </lineage>
</organism>
<dbReference type="PANTHER" id="PTHR36571:SF1">
    <property type="entry name" value="PROTEIN YGIW"/>
    <property type="match status" value="1"/>
</dbReference>
<dbReference type="Gene3D" id="2.40.50.200">
    <property type="entry name" value="Bacterial OB-fold"/>
    <property type="match status" value="1"/>
</dbReference>
<keyword evidence="1 2" id="KW-0732">Signal</keyword>
<feature type="chain" id="PRO_5005254382" evidence="2">
    <location>
        <begin position="23"/>
        <end position="119"/>
    </location>
</feature>
<evidence type="ECO:0000256" key="2">
    <source>
        <dbReference type="SAM" id="SignalP"/>
    </source>
</evidence>
<evidence type="ECO:0000313" key="3">
    <source>
        <dbReference type="EMBL" id="KLV10922.1"/>
    </source>
</evidence>
<protein>
    <submittedName>
        <fullName evidence="3">Uncharacterized protein</fullName>
    </submittedName>
</protein>
<comment type="caution">
    <text evidence="3">The sequence shown here is derived from an EMBL/GenBank/DDBJ whole genome shotgun (WGS) entry which is preliminary data.</text>
</comment>
<accession>A0A0J1K9B6</accession>
<feature type="signal peptide" evidence="2">
    <location>
        <begin position="1"/>
        <end position="22"/>
    </location>
</feature>